<accession>A0A223KTR3</accession>
<reference evidence="1 2" key="1">
    <citation type="submission" date="2016-12" db="EMBL/GenBank/DDBJ databases">
        <title>The whole genome sequencing and assembly of Bacillus cohnii DSM 6307T strain.</title>
        <authorList>
            <person name="Lee Y.-J."/>
            <person name="Yi H."/>
            <person name="Bahn Y.-S."/>
            <person name="Kim J.F."/>
            <person name="Lee D.-W."/>
        </authorList>
    </citation>
    <scope>NUCLEOTIDE SEQUENCE [LARGE SCALE GENOMIC DNA]</scope>
    <source>
        <strain evidence="1 2">DSM 6307</strain>
    </source>
</reference>
<evidence type="ECO:0000313" key="2">
    <source>
        <dbReference type="Proteomes" id="UP000215224"/>
    </source>
</evidence>
<evidence type="ECO:0000313" key="1">
    <source>
        <dbReference type="EMBL" id="AST92757.1"/>
    </source>
</evidence>
<dbReference type="Proteomes" id="UP000215224">
    <property type="component" value="Chromosome"/>
</dbReference>
<protein>
    <submittedName>
        <fullName evidence="1">Uncharacterized protein</fullName>
    </submittedName>
</protein>
<keyword evidence="2" id="KW-1185">Reference proteome</keyword>
<name>A0A223KTR3_9BACI</name>
<dbReference type="EMBL" id="CP018866">
    <property type="protein sequence ID" value="AST92757.1"/>
    <property type="molecule type" value="Genomic_DNA"/>
</dbReference>
<dbReference type="KEGG" id="bcoh:BC6307_16420"/>
<organism evidence="1 2">
    <name type="scientific">Sutcliffiella cohnii</name>
    <dbReference type="NCBI Taxonomy" id="33932"/>
    <lineage>
        <taxon>Bacteria</taxon>
        <taxon>Bacillati</taxon>
        <taxon>Bacillota</taxon>
        <taxon>Bacilli</taxon>
        <taxon>Bacillales</taxon>
        <taxon>Bacillaceae</taxon>
        <taxon>Sutcliffiella</taxon>
    </lineage>
</organism>
<gene>
    <name evidence="1" type="ORF">BC6307_16420</name>
</gene>
<proteinExistence type="predicted"/>
<dbReference type="AlphaFoldDB" id="A0A223KTR3"/>
<sequence length="116" mass="13213">MAHLVSNMMQRAVKSQHLRPSGAMKSIVGATRPLIWCNIKAKWCMPVQKSAKKTLWCNEDQSWCNSTLNLVQPALNLVQHPSKSQQPTKTPWNHETDLPLQTCLNKIRVFFSSNQT</sequence>